<accession>A0ABX7PZ30</accession>
<dbReference type="InterPro" id="IPR004358">
    <property type="entry name" value="Sig_transdc_His_kin-like_C"/>
</dbReference>
<keyword evidence="6" id="KW-0175">Coiled coil</keyword>
<dbReference type="RefSeq" id="WP_207161922.1">
    <property type="nucleotide sequence ID" value="NZ_CP071382.1"/>
</dbReference>
<evidence type="ECO:0000256" key="3">
    <source>
        <dbReference type="ARBA" id="ARBA00022553"/>
    </source>
</evidence>
<dbReference type="Proteomes" id="UP000663651">
    <property type="component" value="Chromosome"/>
</dbReference>
<dbReference type="Gene3D" id="3.30.565.10">
    <property type="entry name" value="Histidine kinase-like ATPase, C-terminal domain"/>
    <property type="match status" value="1"/>
</dbReference>
<evidence type="ECO:0000256" key="4">
    <source>
        <dbReference type="ARBA" id="ARBA00022679"/>
    </source>
</evidence>
<name>A0ABX7PZ30_9BACT</name>
<comment type="catalytic activity">
    <reaction evidence="1">
        <text>ATP + protein L-histidine = ADP + protein N-phospho-L-histidine.</text>
        <dbReference type="EC" id="2.7.13.3"/>
    </reaction>
</comment>
<evidence type="ECO:0000256" key="2">
    <source>
        <dbReference type="ARBA" id="ARBA00012438"/>
    </source>
</evidence>
<dbReference type="PROSITE" id="PS50109">
    <property type="entry name" value="HIS_KIN"/>
    <property type="match status" value="1"/>
</dbReference>
<dbReference type="Pfam" id="PF02518">
    <property type="entry name" value="HATPase_c"/>
    <property type="match status" value="1"/>
</dbReference>
<dbReference type="InterPro" id="IPR036097">
    <property type="entry name" value="HisK_dim/P_sf"/>
</dbReference>
<sequence length="482" mass="53988">MHLKKIIFIRTAGLLTVMILLISGFFMGFALERHRQLTLHTWKTRSEVLAGAMQRLILWDDRVALKAQLDSELKMSTVLQYVFIAQNRQPYVSTFRKGVPVALLERVPPSELPAVWEFQTTEGEVVYDIAKRLDESDTVLHIGLKRRAVDAKMASLLISIGIVGGVTIVAGLGLAHVLARRTTREVDSLVNALSAYGELSDMSENDIKPESSEVAELISTFKAMSAERRQAALDLQQLNSQLEQRVEERTEQLAVANKELDAFAYSVSHDLRAPLRGIDGFSLALMEEFSDKLNDQGRDYLNRIRNGCLRMGTLINEILHLSRITRCEICRKPVNLSELARQIAEEHKQVEPQRAVEFTVAEVPPVLADPTLMRSVMENLIGNAWKYSRNNAAARIEFGHMVTAHGPVFFVKDNGAGFNMEYADKLFLPFQRLHRADEFEGTGIGLASVQRVVLRHGGKIWAEGEEGKGAVFYFTLGGQISE</sequence>
<evidence type="ECO:0000256" key="1">
    <source>
        <dbReference type="ARBA" id="ARBA00000085"/>
    </source>
</evidence>
<dbReference type="PANTHER" id="PTHR42878:SF15">
    <property type="entry name" value="BACTERIOPHYTOCHROME"/>
    <property type="match status" value="1"/>
</dbReference>
<dbReference type="SUPFAM" id="SSF47384">
    <property type="entry name" value="Homodimeric domain of signal transducing histidine kinase"/>
    <property type="match status" value="1"/>
</dbReference>
<keyword evidence="7" id="KW-0812">Transmembrane</keyword>
<keyword evidence="3" id="KW-0597">Phosphoprotein</keyword>
<keyword evidence="7" id="KW-1133">Transmembrane helix</keyword>
<keyword evidence="7" id="KW-0472">Membrane</keyword>
<feature type="coiled-coil region" evidence="6">
    <location>
        <begin position="221"/>
        <end position="259"/>
    </location>
</feature>
<dbReference type="InterPro" id="IPR003594">
    <property type="entry name" value="HATPase_dom"/>
</dbReference>
<dbReference type="InterPro" id="IPR003661">
    <property type="entry name" value="HisK_dim/P_dom"/>
</dbReference>
<feature type="domain" description="Histidine kinase" evidence="8">
    <location>
        <begin position="266"/>
        <end position="480"/>
    </location>
</feature>
<feature type="transmembrane region" description="Helical" evidence="7">
    <location>
        <begin position="154"/>
        <end position="179"/>
    </location>
</feature>
<protein>
    <recommendedName>
        <fullName evidence="2">histidine kinase</fullName>
        <ecNumber evidence="2">2.7.13.3</ecNumber>
    </recommendedName>
</protein>
<dbReference type="InterPro" id="IPR050351">
    <property type="entry name" value="BphY/WalK/GraS-like"/>
</dbReference>
<evidence type="ECO:0000313" key="10">
    <source>
        <dbReference type="Proteomes" id="UP000663651"/>
    </source>
</evidence>
<keyword evidence="4" id="KW-0808">Transferase</keyword>
<dbReference type="Gene3D" id="1.10.287.130">
    <property type="match status" value="1"/>
</dbReference>
<keyword evidence="10" id="KW-1185">Reference proteome</keyword>
<evidence type="ECO:0000313" key="9">
    <source>
        <dbReference type="EMBL" id="QSV44314.1"/>
    </source>
</evidence>
<dbReference type="Pfam" id="PF00512">
    <property type="entry name" value="HisKA"/>
    <property type="match status" value="1"/>
</dbReference>
<dbReference type="SMART" id="SM00388">
    <property type="entry name" value="HisKA"/>
    <property type="match status" value="1"/>
</dbReference>
<dbReference type="PANTHER" id="PTHR42878">
    <property type="entry name" value="TWO-COMPONENT HISTIDINE KINASE"/>
    <property type="match status" value="1"/>
</dbReference>
<reference evidence="9 10" key="1">
    <citation type="submission" date="2021-03" db="EMBL/GenBank/DDBJ databases">
        <title>Geobacter metallireducens gen. nov. sp. nov., a microorganism capable of coupling the complete oxidation of organic compounds to the reduction of iron and other metals.</title>
        <authorList>
            <person name="Li Y."/>
        </authorList>
    </citation>
    <scope>NUCLEOTIDE SEQUENCE [LARGE SCALE GENOMIC DNA]</scope>
    <source>
        <strain evidence="9 10">Jerry-YX</strain>
    </source>
</reference>
<dbReference type="SMART" id="SM00387">
    <property type="entry name" value="HATPase_c"/>
    <property type="match status" value="1"/>
</dbReference>
<dbReference type="Gene3D" id="6.10.340.10">
    <property type="match status" value="1"/>
</dbReference>
<dbReference type="InterPro" id="IPR036890">
    <property type="entry name" value="HATPase_C_sf"/>
</dbReference>
<keyword evidence="5" id="KW-0418">Kinase</keyword>
<dbReference type="EMBL" id="CP071382">
    <property type="protein sequence ID" value="QSV44314.1"/>
    <property type="molecule type" value="Genomic_DNA"/>
</dbReference>
<dbReference type="SUPFAM" id="SSF55874">
    <property type="entry name" value="ATPase domain of HSP90 chaperone/DNA topoisomerase II/histidine kinase"/>
    <property type="match status" value="1"/>
</dbReference>
<evidence type="ECO:0000256" key="5">
    <source>
        <dbReference type="ARBA" id="ARBA00022777"/>
    </source>
</evidence>
<dbReference type="PRINTS" id="PR00344">
    <property type="entry name" value="BCTRLSENSOR"/>
</dbReference>
<feature type="transmembrane region" description="Helical" evidence="7">
    <location>
        <begin position="6"/>
        <end position="31"/>
    </location>
</feature>
<dbReference type="EC" id="2.7.13.3" evidence="2"/>
<evidence type="ECO:0000256" key="6">
    <source>
        <dbReference type="SAM" id="Coils"/>
    </source>
</evidence>
<gene>
    <name evidence="9" type="ORF">JZM60_08975</name>
</gene>
<proteinExistence type="predicted"/>
<evidence type="ECO:0000256" key="7">
    <source>
        <dbReference type="SAM" id="Phobius"/>
    </source>
</evidence>
<organism evidence="9 10">
    <name type="scientific">Geobacter benzoatilyticus</name>
    <dbReference type="NCBI Taxonomy" id="2815309"/>
    <lineage>
        <taxon>Bacteria</taxon>
        <taxon>Pseudomonadati</taxon>
        <taxon>Thermodesulfobacteriota</taxon>
        <taxon>Desulfuromonadia</taxon>
        <taxon>Geobacterales</taxon>
        <taxon>Geobacteraceae</taxon>
        <taxon>Geobacter</taxon>
    </lineage>
</organism>
<evidence type="ECO:0000259" key="8">
    <source>
        <dbReference type="PROSITE" id="PS50109"/>
    </source>
</evidence>
<dbReference type="InterPro" id="IPR005467">
    <property type="entry name" value="His_kinase_dom"/>
</dbReference>
<dbReference type="CDD" id="cd00082">
    <property type="entry name" value="HisKA"/>
    <property type="match status" value="1"/>
</dbReference>